<organism evidence="2 3">
    <name type="scientific">Polarella glacialis</name>
    <name type="common">Dinoflagellate</name>
    <dbReference type="NCBI Taxonomy" id="89957"/>
    <lineage>
        <taxon>Eukaryota</taxon>
        <taxon>Sar</taxon>
        <taxon>Alveolata</taxon>
        <taxon>Dinophyceae</taxon>
        <taxon>Suessiales</taxon>
        <taxon>Suessiaceae</taxon>
        <taxon>Polarella</taxon>
    </lineage>
</organism>
<proteinExistence type="predicted"/>
<dbReference type="AlphaFoldDB" id="A0A813IJH8"/>
<feature type="compositionally biased region" description="Basic and acidic residues" evidence="1">
    <location>
        <begin position="123"/>
        <end position="133"/>
    </location>
</feature>
<feature type="non-terminal residue" evidence="2">
    <location>
        <position position="1"/>
    </location>
</feature>
<reference evidence="2" key="1">
    <citation type="submission" date="2021-02" db="EMBL/GenBank/DDBJ databases">
        <authorList>
            <person name="Dougan E. K."/>
            <person name="Rhodes N."/>
            <person name="Thang M."/>
            <person name="Chan C."/>
        </authorList>
    </citation>
    <scope>NUCLEOTIDE SEQUENCE</scope>
</reference>
<evidence type="ECO:0000313" key="3">
    <source>
        <dbReference type="Proteomes" id="UP000626109"/>
    </source>
</evidence>
<gene>
    <name evidence="2" type="ORF">PGLA2088_LOCUS8832</name>
</gene>
<protein>
    <submittedName>
        <fullName evidence="2">Uncharacterized protein</fullName>
    </submittedName>
</protein>
<feature type="region of interest" description="Disordered" evidence="1">
    <location>
        <begin position="94"/>
        <end position="133"/>
    </location>
</feature>
<dbReference type="Proteomes" id="UP000626109">
    <property type="component" value="Unassembled WGS sequence"/>
</dbReference>
<accession>A0A813IJH8</accession>
<evidence type="ECO:0000256" key="1">
    <source>
        <dbReference type="SAM" id="MobiDB-lite"/>
    </source>
</evidence>
<evidence type="ECO:0000313" key="2">
    <source>
        <dbReference type="EMBL" id="CAE8651092.1"/>
    </source>
</evidence>
<feature type="non-terminal residue" evidence="2">
    <location>
        <position position="133"/>
    </location>
</feature>
<sequence length="133" mass="14642">QLKLQYIATKENPADILTKVLTGKQQLYLSQKLGMRSDQPGELCDADEMGDEKQMDETAANMNVLENDPVCRHCGEPMWLDVSTSRHRCLECEAAPHNASASSSTPVPDDDDDFASAHSTTPVHDEHCVVSDL</sequence>
<name>A0A813IJH8_POLGL</name>
<comment type="caution">
    <text evidence="2">The sequence shown here is derived from an EMBL/GenBank/DDBJ whole genome shotgun (WGS) entry which is preliminary data.</text>
</comment>
<dbReference type="EMBL" id="CAJNNW010009588">
    <property type="protein sequence ID" value="CAE8651092.1"/>
    <property type="molecule type" value="Genomic_DNA"/>
</dbReference>